<dbReference type="PANTHER" id="PTHR11564">
    <property type="entry name" value="SIGNAL RECOGNITION PARTICLE 54K PROTEIN SRP54"/>
    <property type="match status" value="1"/>
</dbReference>
<dbReference type="EMBL" id="QUTI01017022">
    <property type="protein sequence ID" value="RLO10898.1"/>
    <property type="molecule type" value="Genomic_DNA"/>
</dbReference>
<comment type="subcellular location">
    <subcellularLocation>
        <location evidence="1">Cytoplasm</location>
    </subcellularLocation>
</comment>
<dbReference type="GO" id="GO:0005786">
    <property type="term" value="C:signal recognition particle, endoplasmic reticulum targeting"/>
    <property type="evidence" value="ECO:0007669"/>
    <property type="project" value="TreeGrafter"/>
</dbReference>
<dbReference type="PANTHER" id="PTHR11564:SF5">
    <property type="entry name" value="SIGNAL RECOGNITION PARTICLE SUBUNIT SRP54"/>
    <property type="match status" value="1"/>
</dbReference>
<evidence type="ECO:0000313" key="4">
    <source>
        <dbReference type="Proteomes" id="UP000275652"/>
    </source>
</evidence>
<dbReference type="GO" id="GO:0008312">
    <property type="term" value="F:7S RNA binding"/>
    <property type="evidence" value="ECO:0007669"/>
    <property type="project" value="TreeGrafter"/>
</dbReference>
<dbReference type="InterPro" id="IPR036225">
    <property type="entry name" value="SRP/SRP_N"/>
</dbReference>
<dbReference type="AlphaFoldDB" id="A0A9X8HEJ2"/>
<evidence type="ECO:0000256" key="1">
    <source>
        <dbReference type="ARBA" id="ARBA00004496"/>
    </source>
</evidence>
<reference evidence="3 4" key="1">
    <citation type="journal article" date="2018" name="J. Invertebr. Pathol.">
        <title>New genotyping method for the causative agent of crayfish plague (Aphanomyces astaci) based on whole genome data.</title>
        <authorList>
            <person name="Minardi D."/>
            <person name="Studholme D.J."/>
            <person name="van der Giezen M."/>
            <person name="Pretto T."/>
            <person name="Oidtmann B."/>
        </authorList>
    </citation>
    <scope>NUCLEOTIDE SEQUENCE [LARGE SCALE GENOMIC DNA]</scope>
    <source>
        <strain evidence="3 4">KB13</strain>
    </source>
</reference>
<feature type="non-terminal residue" evidence="3">
    <location>
        <position position="55"/>
    </location>
</feature>
<gene>
    <name evidence="3" type="ORF">DYB28_009477</name>
</gene>
<dbReference type="GO" id="GO:0005829">
    <property type="term" value="C:cytosol"/>
    <property type="evidence" value="ECO:0007669"/>
    <property type="project" value="TreeGrafter"/>
</dbReference>
<dbReference type="InterPro" id="IPR042101">
    <property type="entry name" value="SRP54_N_sf"/>
</dbReference>
<dbReference type="InterPro" id="IPR022941">
    <property type="entry name" value="SRP54"/>
</dbReference>
<comment type="caution">
    <text evidence="3">The sequence shown here is derived from an EMBL/GenBank/DDBJ whole genome shotgun (WGS) entry which is preliminary data.</text>
</comment>
<proteinExistence type="predicted"/>
<dbReference type="GO" id="GO:0030942">
    <property type="term" value="F:endoplasmic reticulum signal peptide binding"/>
    <property type="evidence" value="ECO:0007669"/>
    <property type="project" value="TreeGrafter"/>
</dbReference>
<protein>
    <recommendedName>
        <fullName evidence="2">Signal recognition particle SRP54 helical bundle domain-containing protein</fullName>
    </recommendedName>
</protein>
<dbReference type="SUPFAM" id="SSF47364">
    <property type="entry name" value="Domain of the SRP/SRP receptor G-proteins"/>
    <property type="match status" value="1"/>
</dbReference>
<organism evidence="3 4">
    <name type="scientific">Aphanomyces astaci</name>
    <name type="common">Crayfish plague agent</name>
    <dbReference type="NCBI Taxonomy" id="112090"/>
    <lineage>
        <taxon>Eukaryota</taxon>
        <taxon>Sar</taxon>
        <taxon>Stramenopiles</taxon>
        <taxon>Oomycota</taxon>
        <taxon>Saprolegniomycetes</taxon>
        <taxon>Saprolegniales</taxon>
        <taxon>Verrucalvaceae</taxon>
        <taxon>Aphanomyces</taxon>
    </lineage>
</organism>
<dbReference type="Gene3D" id="1.20.120.140">
    <property type="entry name" value="Signal recognition particle SRP54, nucleotide-binding domain"/>
    <property type="match status" value="1"/>
</dbReference>
<evidence type="ECO:0000313" key="3">
    <source>
        <dbReference type="EMBL" id="RLO10898.1"/>
    </source>
</evidence>
<feature type="domain" description="Signal recognition particle SRP54 helical bundle" evidence="2">
    <location>
        <begin position="6"/>
        <end position="54"/>
    </location>
</feature>
<dbReference type="GO" id="GO:0003924">
    <property type="term" value="F:GTPase activity"/>
    <property type="evidence" value="ECO:0007669"/>
    <property type="project" value="InterPro"/>
</dbReference>
<dbReference type="Pfam" id="PF02881">
    <property type="entry name" value="SRP54_N"/>
    <property type="match status" value="1"/>
</dbReference>
<dbReference type="Proteomes" id="UP000275652">
    <property type="component" value="Unassembled WGS sequence"/>
</dbReference>
<dbReference type="InterPro" id="IPR013822">
    <property type="entry name" value="Signal_recog_particl_SRP54_hlx"/>
</dbReference>
<name>A0A9X8HEJ2_APHAT</name>
<sequence>MVLAELGTRLQNALGKLNRSSTVDDEMLNTILKEICGALLESDVNVRLVQQLRAK</sequence>
<dbReference type="GO" id="GO:0006616">
    <property type="term" value="P:SRP-dependent cotranslational protein targeting to membrane, translocation"/>
    <property type="evidence" value="ECO:0007669"/>
    <property type="project" value="TreeGrafter"/>
</dbReference>
<accession>A0A9X8HEJ2</accession>
<dbReference type="GO" id="GO:0005525">
    <property type="term" value="F:GTP binding"/>
    <property type="evidence" value="ECO:0007669"/>
    <property type="project" value="InterPro"/>
</dbReference>
<evidence type="ECO:0000259" key="2">
    <source>
        <dbReference type="Pfam" id="PF02881"/>
    </source>
</evidence>